<dbReference type="KEGG" id="tsph:KIH39_00090"/>
<organism evidence="1 2">
    <name type="scientific">Telmatocola sphagniphila</name>
    <dbReference type="NCBI Taxonomy" id="1123043"/>
    <lineage>
        <taxon>Bacteria</taxon>
        <taxon>Pseudomonadati</taxon>
        <taxon>Planctomycetota</taxon>
        <taxon>Planctomycetia</taxon>
        <taxon>Gemmatales</taxon>
        <taxon>Gemmataceae</taxon>
    </lineage>
</organism>
<dbReference type="RefSeq" id="WP_213497228.1">
    <property type="nucleotide sequence ID" value="NZ_CP074694.1"/>
</dbReference>
<dbReference type="AlphaFoldDB" id="A0A8E6B6H1"/>
<sequence length="255" mass="27971">MDNKWIKPPNAPFPDWLLDKLCECCEDDCSTCDILQYPKLKAYVEVVPVSLGFAGPVYRCPYIFSVDLDKTTRGTDPFPSTRTCALFAGNTDNYPDSIACTTPGPFSYRGRSSSGPVILIGSIAMTCDGGDADRPALDPSTDATFNCGSKATTDSVIFPCMQEYNLAWPPVASPYVRSKKFLLNANFSFFDIGPDSTFNNDIIPQNTFGTAKAIATSCDPLMLVFLVPMWSAYDGFINTTCTQLECYFRITVTTP</sequence>
<evidence type="ECO:0000313" key="1">
    <source>
        <dbReference type="EMBL" id="QVL32354.1"/>
    </source>
</evidence>
<protein>
    <submittedName>
        <fullName evidence="1">Uncharacterized protein</fullName>
    </submittedName>
</protein>
<dbReference type="EMBL" id="CP074694">
    <property type="protein sequence ID" value="QVL32354.1"/>
    <property type="molecule type" value="Genomic_DNA"/>
</dbReference>
<proteinExistence type="predicted"/>
<reference evidence="1" key="1">
    <citation type="submission" date="2021-05" db="EMBL/GenBank/DDBJ databases">
        <title>Complete genome sequence of the cellulolytic planctomycete Telmatocola sphagniphila SP2T and characterization of the first cellulase from planctomycetes.</title>
        <authorList>
            <person name="Rakitin A.L."/>
            <person name="Beletsky A.V."/>
            <person name="Naumoff D.G."/>
            <person name="Kulichevskaya I.S."/>
            <person name="Mardanov A.V."/>
            <person name="Ravin N.V."/>
            <person name="Dedysh S.N."/>
        </authorList>
    </citation>
    <scope>NUCLEOTIDE SEQUENCE</scope>
    <source>
        <strain evidence="1">SP2T</strain>
    </source>
</reference>
<name>A0A8E6B6H1_9BACT</name>
<evidence type="ECO:0000313" key="2">
    <source>
        <dbReference type="Proteomes" id="UP000676194"/>
    </source>
</evidence>
<accession>A0A8E6B6H1</accession>
<gene>
    <name evidence="1" type="ORF">KIH39_00090</name>
</gene>
<dbReference type="Proteomes" id="UP000676194">
    <property type="component" value="Chromosome"/>
</dbReference>
<keyword evidence="2" id="KW-1185">Reference proteome</keyword>